<protein>
    <submittedName>
        <fullName evidence="2">Methyltransferase family protein</fullName>
    </submittedName>
</protein>
<proteinExistence type="predicted"/>
<dbReference type="PANTHER" id="PTHR43591:SF24">
    <property type="entry name" value="2-METHOXY-6-POLYPRENYL-1,4-BENZOQUINOL METHYLASE, MITOCHONDRIAL"/>
    <property type="match status" value="1"/>
</dbReference>
<dbReference type="GO" id="GO:0008757">
    <property type="term" value="F:S-adenosylmethionine-dependent methyltransferase activity"/>
    <property type="evidence" value="ECO:0007669"/>
    <property type="project" value="InterPro"/>
</dbReference>
<dbReference type="InterPro" id="IPR029063">
    <property type="entry name" value="SAM-dependent_MTases_sf"/>
</dbReference>
<dbReference type="GO" id="GO:0032259">
    <property type="term" value="P:methylation"/>
    <property type="evidence" value="ECO:0007669"/>
    <property type="project" value="UniProtKB-KW"/>
</dbReference>
<evidence type="ECO:0000259" key="1">
    <source>
        <dbReference type="Pfam" id="PF08241"/>
    </source>
</evidence>
<feature type="domain" description="Methyltransferase type 11" evidence="1">
    <location>
        <begin position="54"/>
        <end position="145"/>
    </location>
</feature>
<comment type="caution">
    <text evidence="2">The sequence shown here is derived from an EMBL/GenBank/DDBJ whole genome shotgun (WGS) entry which is preliminary data.</text>
</comment>
<dbReference type="Pfam" id="PF08241">
    <property type="entry name" value="Methyltransf_11"/>
    <property type="match status" value="1"/>
</dbReference>
<keyword evidence="2" id="KW-0489">Methyltransferase</keyword>
<organism evidence="2 3">
    <name type="scientific">Allosediminivita pacifica</name>
    <dbReference type="NCBI Taxonomy" id="1267769"/>
    <lineage>
        <taxon>Bacteria</taxon>
        <taxon>Pseudomonadati</taxon>
        <taxon>Pseudomonadota</taxon>
        <taxon>Alphaproteobacteria</taxon>
        <taxon>Rhodobacterales</taxon>
        <taxon>Paracoccaceae</taxon>
        <taxon>Allosediminivita</taxon>
    </lineage>
</organism>
<evidence type="ECO:0000313" key="2">
    <source>
        <dbReference type="EMBL" id="PTX50176.1"/>
    </source>
</evidence>
<sequence length="276" mass="28211">MAGSDHEGFTRFEKAGWTDPEIARHYAEEFARASEAAVPHLVTLSGALPGSRALDLCCGHGIVAEGLAAAGAEVTALDFSPAMLEMAGQRVPEATLVAGDASDTGLEGGVWDCVTVGFGILHVPDPAALLAEARRLLKPGGRLAFSTWLGPDAPSAVAWVFGAMARHGAQDIQLPAGPGPFDFAGQAAAEAGLVAAGFRPVGSAIGEGEWQIDVPDRPVDYFASGTVRGAALLKGQPPANMAAIREAVSEKVVTHCGGAAPYRVPAPSVIWAGEAV</sequence>
<keyword evidence="3" id="KW-1185">Reference proteome</keyword>
<dbReference type="SUPFAM" id="SSF53335">
    <property type="entry name" value="S-adenosyl-L-methionine-dependent methyltransferases"/>
    <property type="match status" value="1"/>
</dbReference>
<reference evidence="2 3" key="1">
    <citation type="submission" date="2018-04" db="EMBL/GenBank/DDBJ databases">
        <title>Genomic Encyclopedia of Archaeal and Bacterial Type Strains, Phase II (KMG-II): from individual species to whole genera.</title>
        <authorList>
            <person name="Goeker M."/>
        </authorList>
    </citation>
    <scope>NUCLEOTIDE SEQUENCE [LARGE SCALE GENOMIC DNA]</scope>
    <source>
        <strain evidence="2 3">DSM 29329</strain>
    </source>
</reference>
<dbReference type="InterPro" id="IPR013216">
    <property type="entry name" value="Methyltransf_11"/>
</dbReference>
<gene>
    <name evidence="2" type="ORF">C8N44_10534</name>
</gene>
<dbReference type="OrthoDB" id="8153637at2"/>
<accession>A0A2T6B274</accession>
<dbReference type="Gene3D" id="3.40.50.150">
    <property type="entry name" value="Vaccinia Virus protein VP39"/>
    <property type="match status" value="1"/>
</dbReference>
<name>A0A2T6B274_9RHOB</name>
<dbReference type="Proteomes" id="UP000244069">
    <property type="component" value="Unassembled WGS sequence"/>
</dbReference>
<evidence type="ECO:0000313" key="3">
    <source>
        <dbReference type="Proteomes" id="UP000244069"/>
    </source>
</evidence>
<dbReference type="EMBL" id="QBKN01000005">
    <property type="protein sequence ID" value="PTX50176.1"/>
    <property type="molecule type" value="Genomic_DNA"/>
</dbReference>
<keyword evidence="2" id="KW-0808">Transferase</keyword>
<dbReference type="CDD" id="cd02440">
    <property type="entry name" value="AdoMet_MTases"/>
    <property type="match status" value="1"/>
</dbReference>
<dbReference type="PANTHER" id="PTHR43591">
    <property type="entry name" value="METHYLTRANSFERASE"/>
    <property type="match status" value="1"/>
</dbReference>
<dbReference type="RefSeq" id="WP_158274004.1">
    <property type="nucleotide sequence ID" value="NZ_BMEZ01000005.1"/>
</dbReference>
<dbReference type="AlphaFoldDB" id="A0A2T6B274"/>